<evidence type="ECO:0000313" key="3">
    <source>
        <dbReference type="Proteomes" id="UP000298179"/>
    </source>
</evidence>
<feature type="compositionally biased region" description="Acidic residues" evidence="1">
    <location>
        <begin position="99"/>
        <end position="110"/>
    </location>
</feature>
<name>A0A4Y8RFL8_9HYPH</name>
<keyword evidence="3" id="KW-1185">Reference proteome</keyword>
<proteinExistence type="predicted"/>
<reference evidence="2 3" key="1">
    <citation type="submission" date="2019-03" db="EMBL/GenBank/DDBJ databases">
        <title>Jiella endophytica sp. nov., a novel endophytic bacterium isolated from root of Ficus microcarpa Linn. f.</title>
        <authorList>
            <person name="Tuo L."/>
        </authorList>
    </citation>
    <scope>NUCLEOTIDE SEQUENCE [LARGE SCALE GENOMIC DNA]</scope>
    <source>
        <strain evidence="2 3">CBS5Q-3</strain>
    </source>
</reference>
<feature type="region of interest" description="Disordered" evidence="1">
    <location>
        <begin position="74"/>
        <end position="110"/>
    </location>
</feature>
<dbReference type="Proteomes" id="UP000298179">
    <property type="component" value="Unassembled WGS sequence"/>
</dbReference>
<dbReference type="OrthoDB" id="7999080at2"/>
<dbReference type="AlphaFoldDB" id="A0A4Y8RFL8"/>
<gene>
    <name evidence="2" type="ORF">E3C22_18030</name>
</gene>
<organism evidence="2 3">
    <name type="scientific">Jiella endophytica</name>
    <dbReference type="NCBI Taxonomy" id="2558362"/>
    <lineage>
        <taxon>Bacteria</taxon>
        <taxon>Pseudomonadati</taxon>
        <taxon>Pseudomonadota</taxon>
        <taxon>Alphaproteobacteria</taxon>
        <taxon>Hyphomicrobiales</taxon>
        <taxon>Aurantimonadaceae</taxon>
        <taxon>Jiella</taxon>
    </lineage>
</organism>
<evidence type="ECO:0000256" key="1">
    <source>
        <dbReference type="SAM" id="MobiDB-lite"/>
    </source>
</evidence>
<comment type="caution">
    <text evidence="2">The sequence shown here is derived from an EMBL/GenBank/DDBJ whole genome shotgun (WGS) entry which is preliminary data.</text>
</comment>
<dbReference type="EMBL" id="SOZD01000005">
    <property type="protein sequence ID" value="TFF20789.1"/>
    <property type="molecule type" value="Genomic_DNA"/>
</dbReference>
<feature type="compositionally biased region" description="Basic and acidic residues" evidence="1">
    <location>
        <begin position="74"/>
        <end position="92"/>
    </location>
</feature>
<sequence length="110" mass="12355">MTTETTASAFEGWAILELMGHRVRPGFVKEVEIAASKMLRVDIPVGEAGEEYVTEYYGGGAVYSLRPTTEEIARRSARERYGADPRPVRPVDYRPAITSEDEEVDDDRPF</sequence>
<accession>A0A4Y8RFL8</accession>
<evidence type="ECO:0000313" key="2">
    <source>
        <dbReference type="EMBL" id="TFF20789.1"/>
    </source>
</evidence>
<protein>
    <submittedName>
        <fullName evidence="2">Uncharacterized protein</fullName>
    </submittedName>
</protein>
<dbReference type="RefSeq" id="WP_134763264.1">
    <property type="nucleotide sequence ID" value="NZ_SOZD01000005.1"/>
</dbReference>